<gene>
    <name evidence="2" type="ORF">D3H34_30660</name>
</gene>
<comment type="caution">
    <text evidence="2">The sequence shown here is derived from an EMBL/GenBank/DDBJ whole genome shotgun (WGS) entry which is preliminary data.</text>
</comment>
<dbReference type="RefSeq" id="WP_119558620.1">
    <property type="nucleotide sequence ID" value="NZ_QXMN01000086.1"/>
</dbReference>
<feature type="domain" description="DUF4123" evidence="1">
    <location>
        <begin position="67"/>
        <end position="160"/>
    </location>
</feature>
<organism evidence="2 3">
    <name type="scientific">Acidovorax cavernicola</name>
    <dbReference type="NCBI Taxonomy" id="1675792"/>
    <lineage>
        <taxon>Bacteria</taxon>
        <taxon>Pseudomonadati</taxon>
        <taxon>Pseudomonadota</taxon>
        <taxon>Betaproteobacteria</taxon>
        <taxon>Burkholderiales</taxon>
        <taxon>Comamonadaceae</taxon>
        <taxon>Acidovorax</taxon>
    </lineage>
</organism>
<evidence type="ECO:0000313" key="3">
    <source>
        <dbReference type="Proteomes" id="UP000265619"/>
    </source>
</evidence>
<reference evidence="2 3" key="1">
    <citation type="submission" date="2018-09" db="EMBL/GenBank/DDBJ databases">
        <title>Acidovorax cavernicola nov. sp. isolated from Gruta de las Maravillas (Aracena, Spain).</title>
        <authorList>
            <person name="Jurado V."/>
            <person name="Gutierrez-Patricio S."/>
            <person name="Gonzalez-Pimentel J.L."/>
            <person name="Miller A.Z."/>
            <person name="Laiz L."/>
            <person name="Saiz-Jimenez C."/>
        </authorList>
    </citation>
    <scope>NUCLEOTIDE SEQUENCE [LARGE SCALE GENOMIC DNA]</scope>
    <source>
        <strain evidence="2 3">1011MAR4D40.2</strain>
    </source>
</reference>
<accession>A0A9X8GS28</accession>
<name>A0A9X8GS28_9BURK</name>
<evidence type="ECO:0000259" key="1">
    <source>
        <dbReference type="Pfam" id="PF13503"/>
    </source>
</evidence>
<proteinExistence type="predicted"/>
<evidence type="ECO:0000313" key="2">
    <source>
        <dbReference type="EMBL" id="RIX72553.1"/>
    </source>
</evidence>
<dbReference type="Proteomes" id="UP000265619">
    <property type="component" value="Unassembled WGS sequence"/>
</dbReference>
<dbReference type="EMBL" id="QXMN01000086">
    <property type="protein sequence ID" value="RIX72553.1"/>
    <property type="molecule type" value="Genomic_DNA"/>
</dbReference>
<dbReference type="InterPro" id="IPR025391">
    <property type="entry name" value="DUF4123"/>
</dbReference>
<dbReference type="AlphaFoldDB" id="A0A9X8GS28"/>
<dbReference type="OrthoDB" id="8925639at2"/>
<keyword evidence="3" id="KW-1185">Reference proteome</keyword>
<protein>
    <submittedName>
        <fullName evidence="2">DUF4123 domain-containing protein</fullName>
    </submittedName>
</protein>
<sequence length="314" mass="34405">MSAWNALDASTCSALALEIEVITALSESSNAAPYLLLDQGEADFLPGQRVCLRPIPDSYFKDEPSRAPHLLPLKLPADHLILQEALASAILTAPQRLHAKKISALLLISCDIEALLAHFRALSLQYDPTAEDESACVMRYQDPRVMQRVWPILSEGQRRAWLGPIRHWYAATQPTGPIVTEAAAAPTLWHATPALSDVQPHSRVHHLLDSVQWRLAHGAPSENSFWQVVSLRSASGHTAPYPSTGTLRNWLSEAASSGLGTNDQTEWALCQWGVGQDYWQSAVGQRQSCAALEMQKKHAGLGFSDAWHMAGLSL</sequence>
<dbReference type="Pfam" id="PF13503">
    <property type="entry name" value="DUF4123"/>
    <property type="match status" value="1"/>
</dbReference>